<comment type="subcellular location">
    <subcellularLocation>
        <location evidence="7">Cell membrane</location>
        <topology evidence="7">Single-pass membrane protein</topology>
    </subcellularLocation>
</comment>
<keyword evidence="1 7" id="KW-1003">Cell membrane</keyword>
<evidence type="ECO:0000256" key="8">
    <source>
        <dbReference type="SAM" id="MobiDB-lite"/>
    </source>
</evidence>
<comment type="catalytic activity">
    <reaction evidence="7">
        <text>a peptidoglycan chain = a peptidoglycan chain with N-acetyl-1,6-anhydromuramyl-[peptide] at the reducing end + a peptidoglycan chain with N-acetylglucosamine at the non-reducing end.</text>
        <dbReference type="EC" id="4.2.2.29"/>
    </reaction>
</comment>
<organism evidence="9 10">
    <name type="scientific">Raoultibacter massiliensis</name>
    <dbReference type="NCBI Taxonomy" id="1852371"/>
    <lineage>
        <taxon>Bacteria</taxon>
        <taxon>Bacillati</taxon>
        <taxon>Actinomycetota</taxon>
        <taxon>Coriobacteriia</taxon>
        <taxon>Eggerthellales</taxon>
        <taxon>Eggerthellaceae</taxon>
        <taxon>Raoultibacter</taxon>
    </lineage>
</organism>
<evidence type="ECO:0000313" key="9">
    <source>
        <dbReference type="EMBL" id="MEQ3364019.1"/>
    </source>
</evidence>
<protein>
    <recommendedName>
        <fullName evidence="7">Endolytic murein transglycosylase</fullName>
        <ecNumber evidence="7">4.2.2.29</ecNumber>
    </recommendedName>
    <alternativeName>
        <fullName evidence="7">Peptidoglycan lytic transglycosylase</fullName>
    </alternativeName>
    <alternativeName>
        <fullName evidence="7">Peptidoglycan polymerization terminase</fullName>
    </alternativeName>
</protein>
<evidence type="ECO:0000256" key="1">
    <source>
        <dbReference type="ARBA" id="ARBA00022475"/>
    </source>
</evidence>
<dbReference type="RefSeq" id="WP_349227855.1">
    <property type="nucleotide sequence ID" value="NZ_JBBNOP010000015.1"/>
</dbReference>
<feature type="site" description="Important for catalytic activity" evidence="7">
    <location>
        <position position="272"/>
    </location>
</feature>
<dbReference type="HAMAP" id="MF_02065">
    <property type="entry name" value="MltG"/>
    <property type="match status" value="1"/>
</dbReference>
<keyword evidence="10" id="KW-1185">Reference proteome</keyword>
<accession>A0ABV1JFZ8</accession>
<reference evidence="9 10" key="1">
    <citation type="submission" date="2024-04" db="EMBL/GenBank/DDBJ databases">
        <title>Human intestinal bacterial collection.</title>
        <authorList>
            <person name="Pauvert C."/>
            <person name="Hitch T.C.A."/>
            <person name="Clavel T."/>
        </authorList>
    </citation>
    <scope>NUCLEOTIDE SEQUENCE [LARGE SCALE GENOMIC DNA]</scope>
    <source>
        <strain evidence="9 10">CLA-KB-H42</strain>
    </source>
</reference>
<feature type="region of interest" description="Disordered" evidence="8">
    <location>
        <begin position="1"/>
        <end position="23"/>
    </location>
</feature>
<dbReference type="NCBIfam" id="TIGR00247">
    <property type="entry name" value="endolytic transglycosylase MltG"/>
    <property type="match status" value="1"/>
</dbReference>
<dbReference type="Proteomes" id="UP001487305">
    <property type="component" value="Unassembled WGS sequence"/>
</dbReference>
<dbReference type="CDD" id="cd08010">
    <property type="entry name" value="MltG_like"/>
    <property type="match status" value="1"/>
</dbReference>
<dbReference type="PANTHER" id="PTHR30518:SF2">
    <property type="entry name" value="ENDOLYTIC MUREIN TRANSGLYCOSYLASE"/>
    <property type="match status" value="1"/>
</dbReference>
<dbReference type="InterPro" id="IPR003770">
    <property type="entry name" value="MLTG-like"/>
</dbReference>
<dbReference type="Gene3D" id="3.30.1490.480">
    <property type="entry name" value="Endolytic murein transglycosylase"/>
    <property type="match status" value="1"/>
</dbReference>
<name>A0ABV1JFZ8_9ACTN</name>
<dbReference type="Pfam" id="PF02618">
    <property type="entry name" value="YceG"/>
    <property type="match status" value="1"/>
</dbReference>
<feature type="compositionally biased region" description="Polar residues" evidence="8">
    <location>
        <begin position="1"/>
        <end position="13"/>
    </location>
</feature>
<feature type="transmembrane region" description="Helical" evidence="7">
    <location>
        <begin position="45"/>
        <end position="64"/>
    </location>
</feature>
<evidence type="ECO:0000256" key="6">
    <source>
        <dbReference type="ARBA" id="ARBA00023316"/>
    </source>
</evidence>
<evidence type="ECO:0000256" key="2">
    <source>
        <dbReference type="ARBA" id="ARBA00022692"/>
    </source>
</evidence>
<evidence type="ECO:0000313" key="10">
    <source>
        <dbReference type="Proteomes" id="UP001487305"/>
    </source>
</evidence>
<dbReference type="EMBL" id="JBBNOP010000015">
    <property type="protein sequence ID" value="MEQ3364019.1"/>
    <property type="molecule type" value="Genomic_DNA"/>
</dbReference>
<comment type="similarity">
    <text evidence="7">Belongs to the transglycosylase MltG family.</text>
</comment>
<evidence type="ECO:0000256" key="5">
    <source>
        <dbReference type="ARBA" id="ARBA00023239"/>
    </source>
</evidence>
<proteinExistence type="inferred from homology"/>
<comment type="function">
    <text evidence="7">Functions as a peptidoglycan terminase that cleaves nascent peptidoglycan strands endolytically to terminate their elongation.</text>
</comment>
<keyword evidence="5 7" id="KW-0456">Lyase</keyword>
<dbReference type="EC" id="4.2.2.29" evidence="7"/>
<evidence type="ECO:0000256" key="3">
    <source>
        <dbReference type="ARBA" id="ARBA00022989"/>
    </source>
</evidence>
<keyword evidence="3 7" id="KW-1133">Transmembrane helix</keyword>
<sequence length="383" mass="40552">MTPRKQVTYSSRPNHAARAAHRAGERQFKTYDTSHIRPKKSKAPIAFAIILAIIVIGGLGWGGYTLFTSCSASQTAAETLAEGESVTVTIPEGSGARTIAELLLDNKVIGDSTEFVNRVTEGGHDSALKPGTYTFTGPLTLDEVIGQLVSGPNANGVSLTIPEGYTIARTAEAVAEATGGSVSAEDFTAAANNATAYEADYPFVAGAYNGSLEGFLFPKTYPIEGDATADSIIRQMLSQYQTEVASLDYSHAEGAGLSEYDVLKLASIIEKEAAADNRATVSSVFYNRLAIDMPLQSDATTAYEVGREPTADDVATDGPFNTYTNNGLTPSPICSPGLESIQAALAPETTNYLYFYFVPNDSGGLDYYFSETYDEHLAAIAGA</sequence>
<evidence type="ECO:0000256" key="7">
    <source>
        <dbReference type="HAMAP-Rule" id="MF_02065"/>
    </source>
</evidence>
<comment type="caution">
    <text evidence="9">The sequence shown here is derived from an EMBL/GenBank/DDBJ whole genome shotgun (WGS) entry which is preliminary data.</text>
</comment>
<keyword evidence="6 7" id="KW-0961">Cell wall biogenesis/degradation</keyword>
<dbReference type="PANTHER" id="PTHR30518">
    <property type="entry name" value="ENDOLYTIC MUREIN TRANSGLYCOSYLASE"/>
    <property type="match status" value="1"/>
</dbReference>
<gene>
    <name evidence="7 9" type="primary">mltG</name>
    <name evidence="9" type="ORF">AAA083_13635</name>
</gene>
<keyword evidence="2 7" id="KW-0812">Transmembrane</keyword>
<keyword evidence="4 7" id="KW-0472">Membrane</keyword>
<evidence type="ECO:0000256" key="4">
    <source>
        <dbReference type="ARBA" id="ARBA00023136"/>
    </source>
</evidence>